<name>A0AAU7KYK0_9GAMM</name>
<reference evidence="2" key="1">
    <citation type="submission" date="2022-06" db="EMBL/GenBank/DDBJ databases">
        <title>A novel DMS-producing enzyme.</title>
        <authorList>
            <person name="Zhang Y."/>
        </authorList>
    </citation>
    <scope>NUCLEOTIDE SEQUENCE</scope>
    <source>
        <strain evidence="2">H10-59</strain>
    </source>
</reference>
<organism evidence="2">
    <name type="scientific">Halomonas sp. H10-59</name>
    <dbReference type="NCBI Taxonomy" id="2950874"/>
    <lineage>
        <taxon>Bacteria</taxon>
        <taxon>Pseudomonadati</taxon>
        <taxon>Pseudomonadota</taxon>
        <taxon>Gammaproteobacteria</taxon>
        <taxon>Oceanospirillales</taxon>
        <taxon>Halomonadaceae</taxon>
        <taxon>Halomonas</taxon>
    </lineage>
</organism>
<protein>
    <submittedName>
        <fullName evidence="2">PIG-L family deacetylase</fullName>
    </submittedName>
</protein>
<proteinExistence type="predicted"/>
<evidence type="ECO:0000313" key="2">
    <source>
        <dbReference type="EMBL" id="XBO76805.1"/>
    </source>
</evidence>
<gene>
    <name evidence="2" type="ORF">NFG57_08625</name>
</gene>
<dbReference type="PANTHER" id="PTHR12993">
    <property type="entry name" value="N-ACETYLGLUCOSAMINYL-PHOSPHATIDYLINOSITOL DE-N-ACETYLASE-RELATED"/>
    <property type="match status" value="1"/>
</dbReference>
<evidence type="ECO:0000256" key="1">
    <source>
        <dbReference type="SAM" id="MobiDB-lite"/>
    </source>
</evidence>
<dbReference type="RefSeq" id="WP_348815937.1">
    <property type="nucleotide sequence ID" value="NZ_CP098828.1"/>
</dbReference>
<dbReference type="AlphaFoldDB" id="A0AAU7KYK0"/>
<dbReference type="InterPro" id="IPR003737">
    <property type="entry name" value="GlcNAc_PI_deacetylase-related"/>
</dbReference>
<dbReference type="EMBL" id="CP098828">
    <property type="protein sequence ID" value="XBO76805.1"/>
    <property type="molecule type" value="Genomic_DNA"/>
</dbReference>
<dbReference type="SUPFAM" id="SSF102588">
    <property type="entry name" value="LmbE-like"/>
    <property type="match status" value="1"/>
</dbReference>
<dbReference type="Pfam" id="PF02585">
    <property type="entry name" value="PIG-L"/>
    <property type="match status" value="1"/>
</dbReference>
<feature type="region of interest" description="Disordered" evidence="1">
    <location>
        <begin position="330"/>
        <end position="353"/>
    </location>
</feature>
<dbReference type="GO" id="GO:0016811">
    <property type="term" value="F:hydrolase activity, acting on carbon-nitrogen (but not peptide) bonds, in linear amides"/>
    <property type="evidence" value="ECO:0007669"/>
    <property type="project" value="TreeGrafter"/>
</dbReference>
<sequence length="443" mass="49196">MPIQRDHHLPLAPDWECKANVDHNGIIQLADPAIAALSTGDVRPNTWMLEIRYRATSRWKLPAVTIIDRSNSQPTELFTQYFEPNETGKRLINLTGIESLDQLQLTLKHLTLERDATLLGFRNPDLASGPILIIAPHPDDAELAAFGVYSQHPKNTWIITITAGERLKRLDKQYWPGLDDSLEEASQRKGFIRAWNSATTPLLAGVPAEQLIMLGYFNDTLAALHEKPDTVVPSHSAPTLTPDAYRQWNNLSLPTDGQAQNTGENLQRDLASLLNNIKPTTIITPHPDIDPHPDHIASTRHLQSAIAHCGHSPKHLLLYANHLKSTRGFPRGPAHAGAGVWPAQASTPSSNDDKITSFPLSIETQKQKALALHSMHDLGGKPGLERQLKRKAKQLFSGAPKIKWKTYSGHDFFQTHVKSHEVFIALKFKPTRCNDPLVSALDS</sequence>
<dbReference type="PANTHER" id="PTHR12993:SF29">
    <property type="entry name" value="BLR3841 PROTEIN"/>
    <property type="match status" value="1"/>
</dbReference>
<accession>A0AAU7KYK0</accession>
<dbReference type="Gene3D" id="3.40.50.10320">
    <property type="entry name" value="LmbE-like"/>
    <property type="match status" value="1"/>
</dbReference>
<dbReference type="InterPro" id="IPR024078">
    <property type="entry name" value="LmbE-like_dom_sf"/>
</dbReference>